<dbReference type="Pfam" id="PF13463">
    <property type="entry name" value="HTH_27"/>
    <property type="match status" value="1"/>
</dbReference>
<accession>A0AAD1G0Y0</accession>
<sequence length="168" mass="19037">MDVEIVKKEGTIGPEQLSELELGLTVLWNSVRRWMNQRSKASLIAGLSDLDTFLLHLLVYRERPLRATDLAFALSIDDMHLVSYSLKKLVRLEAVKTARLGKEMVYSATEKGQQHYAEYLADRKRYLEPAMRYFSAGEFDAEGLKDLFRAMSAVYEQAARAAASEKGS</sequence>
<evidence type="ECO:0000259" key="1">
    <source>
        <dbReference type="Pfam" id="PF13463"/>
    </source>
</evidence>
<dbReference type="SUPFAM" id="SSF46785">
    <property type="entry name" value="Winged helix' DNA-binding domain"/>
    <property type="match status" value="1"/>
</dbReference>
<dbReference type="KEGG" id="smic:SmB9_20200"/>
<reference evidence="2 4" key="1">
    <citation type="submission" date="2018-06" db="EMBL/GenBank/DDBJ databases">
        <title>Complete Genome Sequence of the Microcystin-Degrading Bacterium Sphingosinicella microcystinivorans Strain B-9.</title>
        <authorList>
            <person name="Jin H."/>
            <person name="Nishizawa T."/>
            <person name="Guo Y."/>
            <person name="Nishizawa A."/>
            <person name="Park H."/>
            <person name="Kato H."/>
            <person name="Tsuji K."/>
            <person name="Harada K."/>
        </authorList>
    </citation>
    <scope>NUCLEOTIDE SEQUENCE [LARGE SCALE GENOMIC DNA]</scope>
    <source>
        <strain evidence="2 4">B9</strain>
    </source>
</reference>
<dbReference type="Proteomes" id="UP000275727">
    <property type="component" value="Chromosome"/>
</dbReference>
<dbReference type="EMBL" id="RBWX01000007">
    <property type="protein sequence ID" value="RKS91389.1"/>
    <property type="molecule type" value="Genomic_DNA"/>
</dbReference>
<dbReference type="InterPro" id="IPR000835">
    <property type="entry name" value="HTH_MarR-typ"/>
</dbReference>
<dbReference type="Proteomes" id="UP000276029">
    <property type="component" value="Unassembled WGS sequence"/>
</dbReference>
<feature type="domain" description="HTH marR-type" evidence="1">
    <location>
        <begin position="47"/>
        <end position="112"/>
    </location>
</feature>
<evidence type="ECO:0000313" key="5">
    <source>
        <dbReference type="Proteomes" id="UP000276029"/>
    </source>
</evidence>
<evidence type="ECO:0000313" key="4">
    <source>
        <dbReference type="Proteomes" id="UP000275727"/>
    </source>
</evidence>
<dbReference type="InterPro" id="IPR036390">
    <property type="entry name" value="WH_DNA-bd_sf"/>
</dbReference>
<reference evidence="3 5" key="2">
    <citation type="submission" date="2018-10" db="EMBL/GenBank/DDBJ databases">
        <title>Genomic Encyclopedia of Type Strains, Phase IV (KMG-IV): sequencing the most valuable type-strain genomes for metagenomic binning, comparative biology and taxonomic classification.</title>
        <authorList>
            <person name="Goeker M."/>
        </authorList>
    </citation>
    <scope>NUCLEOTIDE SEQUENCE [LARGE SCALE GENOMIC DNA]</scope>
    <source>
        <strain evidence="3 5">DSM 19791</strain>
    </source>
</reference>
<evidence type="ECO:0000313" key="2">
    <source>
        <dbReference type="EMBL" id="BBE34362.1"/>
    </source>
</evidence>
<dbReference type="RefSeq" id="WP_121047844.1">
    <property type="nucleotide sequence ID" value="NZ_RBWX01000007.1"/>
</dbReference>
<dbReference type="AlphaFoldDB" id="A0AAD1G0Y0"/>
<dbReference type="InterPro" id="IPR036388">
    <property type="entry name" value="WH-like_DNA-bd_sf"/>
</dbReference>
<dbReference type="Gene3D" id="1.10.10.10">
    <property type="entry name" value="Winged helix-like DNA-binding domain superfamily/Winged helix DNA-binding domain"/>
    <property type="match status" value="1"/>
</dbReference>
<keyword evidence="5" id="KW-1185">Reference proteome</keyword>
<dbReference type="GO" id="GO:0003700">
    <property type="term" value="F:DNA-binding transcription factor activity"/>
    <property type="evidence" value="ECO:0007669"/>
    <property type="project" value="InterPro"/>
</dbReference>
<evidence type="ECO:0000313" key="3">
    <source>
        <dbReference type="EMBL" id="RKS91389.1"/>
    </source>
</evidence>
<organism evidence="2 4">
    <name type="scientific">Sphingosinicella microcystinivorans</name>
    <dbReference type="NCBI Taxonomy" id="335406"/>
    <lineage>
        <taxon>Bacteria</taxon>
        <taxon>Pseudomonadati</taxon>
        <taxon>Pseudomonadota</taxon>
        <taxon>Alphaproteobacteria</taxon>
        <taxon>Sphingomonadales</taxon>
        <taxon>Sphingosinicellaceae</taxon>
        <taxon>Sphingosinicella</taxon>
    </lineage>
</organism>
<name>A0AAD1G0Y0_SPHMI</name>
<gene>
    <name evidence="3" type="ORF">DFR51_0952</name>
    <name evidence="2" type="ORF">SmB9_20200</name>
</gene>
<dbReference type="EMBL" id="AP018711">
    <property type="protein sequence ID" value="BBE34362.1"/>
    <property type="molecule type" value="Genomic_DNA"/>
</dbReference>
<proteinExistence type="predicted"/>
<protein>
    <submittedName>
        <fullName evidence="3">MarR family transcription regulator</fullName>
    </submittedName>
</protein>